<sequence length="60" mass="6971">MYTCKHHGLIEQAIGFNRGPLTSIHTSRIRDQAIGFNWEPLTSIHTYIHHRIRDQAIGFN</sequence>
<proteinExistence type="predicted"/>
<evidence type="ECO:0000313" key="1">
    <source>
        <dbReference type="EMBL" id="CEK88028.1"/>
    </source>
</evidence>
<protein>
    <submittedName>
        <fullName evidence="1">Uncharacterized protein</fullName>
    </submittedName>
</protein>
<organism evidence="1">
    <name type="scientific">Arion vulgaris</name>
    <dbReference type="NCBI Taxonomy" id="1028688"/>
    <lineage>
        <taxon>Eukaryota</taxon>
        <taxon>Metazoa</taxon>
        <taxon>Spiralia</taxon>
        <taxon>Lophotrochozoa</taxon>
        <taxon>Mollusca</taxon>
        <taxon>Gastropoda</taxon>
        <taxon>Heterobranchia</taxon>
        <taxon>Euthyneura</taxon>
        <taxon>Panpulmonata</taxon>
        <taxon>Eupulmonata</taxon>
        <taxon>Stylommatophora</taxon>
        <taxon>Helicina</taxon>
        <taxon>Arionoidea</taxon>
        <taxon>Arionidae</taxon>
        <taxon>Arion</taxon>
    </lineage>
</organism>
<dbReference type="AlphaFoldDB" id="A0A0B7B4T8"/>
<reference evidence="1" key="1">
    <citation type="submission" date="2014-12" db="EMBL/GenBank/DDBJ databases">
        <title>Insight into the proteome of Arion vulgaris.</title>
        <authorList>
            <person name="Aradska J."/>
            <person name="Bulat T."/>
            <person name="Smidak R."/>
            <person name="Sarate P."/>
            <person name="Gangsoo J."/>
            <person name="Sialana F."/>
            <person name="Bilban M."/>
            <person name="Lubec G."/>
        </authorList>
    </citation>
    <scope>NUCLEOTIDE SEQUENCE</scope>
    <source>
        <tissue evidence="1">Skin</tissue>
    </source>
</reference>
<accession>A0A0B7B4T8</accession>
<dbReference type="EMBL" id="HACG01041163">
    <property type="protein sequence ID" value="CEK88028.1"/>
    <property type="molecule type" value="Transcribed_RNA"/>
</dbReference>
<feature type="non-terminal residue" evidence="1">
    <location>
        <position position="60"/>
    </location>
</feature>
<gene>
    <name evidence="1" type="primary">ORF162720</name>
</gene>
<name>A0A0B7B4T8_9EUPU</name>